<dbReference type="GO" id="GO:0016780">
    <property type="term" value="F:phosphotransferase activity, for other substituted phosphate groups"/>
    <property type="evidence" value="ECO:0007669"/>
    <property type="project" value="TreeGrafter"/>
</dbReference>
<dbReference type="Proteomes" id="UP000000647">
    <property type="component" value="Chromosome"/>
</dbReference>
<dbReference type="PANTHER" id="PTHR30576">
    <property type="entry name" value="COLANIC BIOSYNTHESIS UDP-GLUCOSE LIPID CARRIER TRANSFERASE"/>
    <property type="match status" value="1"/>
</dbReference>
<sequence length="469" mass="52115">MRFFGHYIPRKVLLLAGFEGVLVFLGLTAILPLQAGLVGPYGLEQLPLQLEMVVVALAVLLSMASLGLYDTGQMAMRDGQLMLGVRLLLAMVATGVGMWVLLALMPALAIEPSVLVLGLVVAFFLLLMGRLLSSRVVTANKLKPRVLVLGVGSRATAVTELQGERGREELPYVMVGYVAPPGTDHVDVPADEVIEQEQGTCLLELCRRHGINELVVGVRDRRGQLPVRDLLECKLHEISVIDLTRFLERERRQVRLDSLNTSSLIFGEGFRQDGVRVTVKRAFDLMVSLALLLVTLPIMLITALAIKLESPGSVFFGQERVGIGNKPYRLFKFRSMREDAEQDGVPQWAQQGDDRITRVGAVIRKLRIDELPQILNVLKGEMSFVGPRPERPLFVERLGGEIPLYRFRHTVAPGITGWAQVCYPYGASIQDAREKLQYDLYYLKNHTLFLDLVILIRTVAVVLFGQGAR</sequence>
<name>A1WX90_HALHL</name>
<evidence type="ECO:0000313" key="10">
    <source>
        <dbReference type="Proteomes" id="UP000000647"/>
    </source>
</evidence>
<accession>A1WX90</accession>
<feature type="transmembrane region" description="Helical" evidence="7">
    <location>
        <begin position="114"/>
        <end position="133"/>
    </location>
</feature>
<keyword evidence="3 9" id="KW-0808">Transferase</keyword>
<feature type="transmembrane region" description="Helical" evidence="7">
    <location>
        <begin position="81"/>
        <end position="102"/>
    </location>
</feature>
<reference evidence="9 10" key="2">
    <citation type="journal article" date="2013" name="Stand. Genomic Sci.">
        <title>Complete genome sequence of Halorhodospira halophila SL1.</title>
        <authorList>
            <person name="Challacombe J.F."/>
            <person name="Majid S."/>
            <person name="Deole R."/>
            <person name="Brettin T.S."/>
            <person name="Bruce D."/>
            <person name="Delano S.F."/>
            <person name="Detter J.C."/>
            <person name="Gleasner C.D."/>
            <person name="Han C.S."/>
            <person name="Misra M."/>
            <person name="Reitenga K.G."/>
            <person name="Mikhailova N."/>
            <person name="Woyke T."/>
            <person name="Pitluck S."/>
            <person name="Nolan M."/>
            <person name="Land M.L."/>
            <person name="Saunders E."/>
            <person name="Tapia R."/>
            <person name="Lapidus A."/>
            <person name="Ivanova N."/>
            <person name="Hoff W.D."/>
        </authorList>
    </citation>
    <scope>NUCLEOTIDE SEQUENCE [LARGE SCALE GENOMIC DNA]</scope>
    <source>
        <strain evidence="10">DSM 244 / SL1</strain>
    </source>
</reference>
<dbReference type="NCBIfam" id="TIGR03025">
    <property type="entry name" value="EPS_sugtrans"/>
    <property type="match status" value="1"/>
</dbReference>
<dbReference type="EMBL" id="CP000544">
    <property type="protein sequence ID" value="ABM62302.1"/>
    <property type="molecule type" value="Genomic_DNA"/>
</dbReference>
<evidence type="ECO:0000256" key="6">
    <source>
        <dbReference type="ARBA" id="ARBA00023136"/>
    </source>
</evidence>
<comment type="subcellular location">
    <subcellularLocation>
        <location evidence="1">Membrane</location>
        <topology evidence="1">Multi-pass membrane protein</topology>
    </subcellularLocation>
</comment>
<evidence type="ECO:0000256" key="3">
    <source>
        <dbReference type="ARBA" id="ARBA00022679"/>
    </source>
</evidence>
<evidence type="ECO:0000256" key="5">
    <source>
        <dbReference type="ARBA" id="ARBA00022989"/>
    </source>
</evidence>
<keyword evidence="4 7" id="KW-0812">Transmembrane</keyword>
<dbReference type="RefSeq" id="WP_011814324.1">
    <property type="nucleotide sequence ID" value="NC_008789.1"/>
</dbReference>
<dbReference type="AlphaFoldDB" id="A1WX90"/>
<evidence type="ECO:0000256" key="1">
    <source>
        <dbReference type="ARBA" id="ARBA00004141"/>
    </source>
</evidence>
<feature type="domain" description="Bacterial sugar transferase" evidence="8">
    <location>
        <begin position="280"/>
        <end position="463"/>
    </location>
</feature>
<reference evidence="10" key="1">
    <citation type="submission" date="2006-12" db="EMBL/GenBank/DDBJ databases">
        <title>Complete sequence of Halorhodospira halophila SL1.</title>
        <authorList>
            <consortium name="US DOE Joint Genome Institute"/>
            <person name="Copeland A."/>
            <person name="Lucas S."/>
            <person name="Lapidus A."/>
            <person name="Barry K."/>
            <person name="Detter J.C."/>
            <person name="Glavina del Rio T."/>
            <person name="Hammon N."/>
            <person name="Israni S."/>
            <person name="Dalin E."/>
            <person name="Tice H."/>
            <person name="Pitluck S."/>
            <person name="Saunders E."/>
            <person name="Brettin T."/>
            <person name="Bruce D."/>
            <person name="Han C."/>
            <person name="Tapia R."/>
            <person name="Schmutz J."/>
            <person name="Larimer F."/>
            <person name="Land M."/>
            <person name="Hauser L."/>
            <person name="Kyrpides N."/>
            <person name="Mikhailova N."/>
            <person name="Hoff W."/>
            <person name="Richardson P."/>
        </authorList>
    </citation>
    <scope>NUCLEOTIDE SEQUENCE [LARGE SCALE GENOMIC DNA]</scope>
    <source>
        <strain evidence="10">DSM 244 / SL1</strain>
    </source>
</reference>
<gene>
    <name evidence="9" type="ordered locus">Hhal_1535</name>
</gene>
<evidence type="ECO:0000259" key="8">
    <source>
        <dbReference type="Pfam" id="PF02397"/>
    </source>
</evidence>
<keyword evidence="10" id="KW-1185">Reference proteome</keyword>
<dbReference type="eggNOG" id="COG2148">
    <property type="taxonomic scope" value="Bacteria"/>
</dbReference>
<protein>
    <submittedName>
        <fullName evidence="9">Sugar transferase</fullName>
    </submittedName>
</protein>
<dbReference type="KEGG" id="hha:Hhal_1535"/>
<comment type="similarity">
    <text evidence="2">Belongs to the bacterial sugar transferase family.</text>
</comment>
<evidence type="ECO:0000256" key="2">
    <source>
        <dbReference type="ARBA" id="ARBA00006464"/>
    </source>
</evidence>
<dbReference type="STRING" id="349124.Hhal_1535"/>
<dbReference type="InterPro" id="IPR017475">
    <property type="entry name" value="EPS_sugar_tfrase"/>
</dbReference>
<evidence type="ECO:0000256" key="7">
    <source>
        <dbReference type="SAM" id="Phobius"/>
    </source>
</evidence>
<feature type="transmembrane region" description="Helical" evidence="7">
    <location>
        <begin position="12"/>
        <end position="32"/>
    </location>
</feature>
<dbReference type="InterPro" id="IPR003362">
    <property type="entry name" value="Bact_transf"/>
</dbReference>
<keyword evidence="5 7" id="KW-1133">Transmembrane helix</keyword>
<feature type="transmembrane region" description="Helical" evidence="7">
    <location>
        <begin position="52"/>
        <end position="69"/>
    </location>
</feature>
<evidence type="ECO:0000256" key="4">
    <source>
        <dbReference type="ARBA" id="ARBA00022692"/>
    </source>
</evidence>
<dbReference type="GO" id="GO:0016020">
    <property type="term" value="C:membrane"/>
    <property type="evidence" value="ECO:0007669"/>
    <property type="project" value="UniProtKB-SubCell"/>
</dbReference>
<dbReference type="OrthoDB" id="9808602at2"/>
<dbReference type="HOGENOM" id="CLU_024920_0_0_6"/>
<dbReference type="InterPro" id="IPR017464">
    <property type="entry name" value="Sugar_tfrase_EpsB_2"/>
</dbReference>
<organism evidence="9 10">
    <name type="scientific">Halorhodospira halophila (strain DSM 244 / SL1)</name>
    <name type="common">Ectothiorhodospira halophila (strain DSM 244 / SL1)</name>
    <dbReference type="NCBI Taxonomy" id="349124"/>
    <lineage>
        <taxon>Bacteria</taxon>
        <taxon>Pseudomonadati</taxon>
        <taxon>Pseudomonadota</taxon>
        <taxon>Gammaproteobacteria</taxon>
        <taxon>Chromatiales</taxon>
        <taxon>Ectothiorhodospiraceae</taxon>
        <taxon>Halorhodospira</taxon>
    </lineage>
</organism>
<evidence type="ECO:0000313" key="9">
    <source>
        <dbReference type="EMBL" id="ABM62302.1"/>
    </source>
</evidence>
<feature type="transmembrane region" description="Helical" evidence="7">
    <location>
        <begin position="285"/>
        <end position="306"/>
    </location>
</feature>
<dbReference type="Pfam" id="PF02397">
    <property type="entry name" value="Bac_transf"/>
    <property type="match status" value="1"/>
</dbReference>
<keyword evidence="6 7" id="KW-0472">Membrane</keyword>
<dbReference type="PANTHER" id="PTHR30576:SF0">
    <property type="entry name" value="UNDECAPRENYL-PHOSPHATE N-ACETYLGALACTOSAMINYL 1-PHOSPHATE TRANSFERASE-RELATED"/>
    <property type="match status" value="1"/>
</dbReference>
<proteinExistence type="inferred from homology"/>
<dbReference type="NCBIfam" id="TIGR03013">
    <property type="entry name" value="EpsB_2"/>
    <property type="match status" value="1"/>
</dbReference>